<evidence type="ECO:0000256" key="3">
    <source>
        <dbReference type="ARBA" id="ARBA00023002"/>
    </source>
</evidence>
<dbReference type="NCBIfam" id="TIGR00873">
    <property type="entry name" value="gnd"/>
    <property type="match status" value="1"/>
</dbReference>
<comment type="caution">
    <text evidence="8">The sequence shown here is derived from an EMBL/GenBank/DDBJ whole genome shotgun (WGS) entry which is preliminary data.</text>
</comment>
<dbReference type="EC" id="1.1.1.44" evidence="5 6"/>
<feature type="domain" description="6-phosphogluconate dehydrogenase C-terminal" evidence="7">
    <location>
        <begin position="186"/>
        <end position="476"/>
    </location>
</feature>
<dbReference type="Gene3D" id="3.40.50.720">
    <property type="entry name" value="NAD(P)-binding Rossmann-like Domain"/>
    <property type="match status" value="1"/>
</dbReference>
<evidence type="ECO:0000256" key="1">
    <source>
        <dbReference type="ARBA" id="ARBA00008419"/>
    </source>
</evidence>
<dbReference type="NCBIfam" id="NF006765">
    <property type="entry name" value="PRK09287.1"/>
    <property type="match status" value="1"/>
</dbReference>
<dbReference type="InterPro" id="IPR006113">
    <property type="entry name" value="6PGDH_Gnd/GntZ"/>
</dbReference>
<dbReference type="InterPro" id="IPR006115">
    <property type="entry name" value="6PGDH_NADP-bd"/>
</dbReference>
<proteinExistence type="inferred from homology"/>
<dbReference type="Pfam" id="PF00393">
    <property type="entry name" value="6PGD"/>
    <property type="match status" value="1"/>
</dbReference>
<dbReference type="Proteomes" id="UP000800981">
    <property type="component" value="Unassembled WGS sequence"/>
</dbReference>
<evidence type="ECO:0000256" key="6">
    <source>
        <dbReference type="RuleBase" id="RU000485"/>
    </source>
</evidence>
<reference evidence="8 9" key="1">
    <citation type="submission" date="2020-03" db="EMBL/GenBank/DDBJ databases">
        <title>Two novel Motilibacter sp.</title>
        <authorList>
            <person name="Liu S."/>
        </authorList>
    </citation>
    <scope>NUCLEOTIDE SEQUENCE [LARGE SCALE GENOMIC DNA]</scope>
    <source>
        <strain evidence="8 9">E257</strain>
    </source>
</reference>
<dbReference type="PRINTS" id="PR00076">
    <property type="entry name" value="6PGDHDRGNASE"/>
</dbReference>
<dbReference type="Pfam" id="PF03446">
    <property type="entry name" value="NAD_binding_2"/>
    <property type="match status" value="1"/>
</dbReference>
<comment type="function">
    <text evidence="5">Catalyzes the oxidative decarboxylation of 6-phosphogluconate to ribulose 5-phosphate and CO(2), with concomitant reduction of NADP to NADPH.</text>
</comment>
<keyword evidence="4 6" id="KW-0311">Gluconate utilization</keyword>
<keyword evidence="5 6" id="KW-0570">Pentose shunt</keyword>
<dbReference type="InterPro" id="IPR006114">
    <property type="entry name" value="6PGDH_C"/>
</dbReference>
<dbReference type="SMART" id="SM01350">
    <property type="entry name" value="6PGD"/>
    <property type="match status" value="1"/>
</dbReference>
<comment type="subunit">
    <text evidence="2 5">Homodimer.</text>
</comment>
<accession>A0ABX0GZC4</accession>
<evidence type="ECO:0000313" key="8">
    <source>
        <dbReference type="EMBL" id="NHC14939.1"/>
    </source>
</evidence>
<comment type="catalytic activity">
    <reaction evidence="5 6">
        <text>6-phospho-D-gluconate + NADP(+) = D-ribulose 5-phosphate + CO2 + NADPH</text>
        <dbReference type="Rhea" id="RHEA:10116"/>
        <dbReference type="ChEBI" id="CHEBI:16526"/>
        <dbReference type="ChEBI" id="CHEBI:57783"/>
        <dbReference type="ChEBI" id="CHEBI:58121"/>
        <dbReference type="ChEBI" id="CHEBI:58349"/>
        <dbReference type="ChEBI" id="CHEBI:58759"/>
        <dbReference type="EC" id="1.1.1.44"/>
    </reaction>
</comment>
<dbReference type="GO" id="GO:0004616">
    <property type="term" value="F:phosphogluconate dehydrogenase (decarboxylating) activity"/>
    <property type="evidence" value="ECO:0007669"/>
    <property type="project" value="UniProtKB-EC"/>
</dbReference>
<dbReference type="SUPFAM" id="SSF51735">
    <property type="entry name" value="NAD(P)-binding Rossmann-fold domains"/>
    <property type="match status" value="1"/>
</dbReference>
<dbReference type="PROSITE" id="PS00461">
    <property type="entry name" value="6PGD"/>
    <property type="match status" value="1"/>
</dbReference>
<dbReference type="SUPFAM" id="SSF48179">
    <property type="entry name" value="6-phosphogluconate dehydrogenase C-terminal domain-like"/>
    <property type="match status" value="1"/>
</dbReference>
<keyword evidence="5 6" id="KW-0521">NADP</keyword>
<dbReference type="EMBL" id="JAANNP010000013">
    <property type="protein sequence ID" value="NHC14939.1"/>
    <property type="molecule type" value="Genomic_DNA"/>
</dbReference>
<comment type="similarity">
    <text evidence="1 5 6">Belongs to the 6-phosphogluconate dehydrogenase family.</text>
</comment>
<dbReference type="InterPro" id="IPR008927">
    <property type="entry name" value="6-PGluconate_DH-like_C_sf"/>
</dbReference>
<gene>
    <name evidence="8" type="primary">gndA</name>
    <name evidence="8" type="ORF">G9H71_14215</name>
</gene>
<keyword evidence="3 5" id="KW-0560">Oxidoreductase</keyword>
<organism evidence="8 9">
    <name type="scientific">Motilibacter deserti</name>
    <dbReference type="NCBI Taxonomy" id="2714956"/>
    <lineage>
        <taxon>Bacteria</taxon>
        <taxon>Bacillati</taxon>
        <taxon>Actinomycetota</taxon>
        <taxon>Actinomycetes</taxon>
        <taxon>Motilibacterales</taxon>
        <taxon>Motilibacteraceae</taxon>
        <taxon>Motilibacter</taxon>
    </lineage>
</organism>
<protein>
    <recommendedName>
        <fullName evidence="5 6">6-phosphogluconate dehydrogenase, decarboxylating</fullName>
        <ecNumber evidence="5 6">1.1.1.44</ecNumber>
    </recommendedName>
</protein>
<keyword evidence="9" id="KW-1185">Reference proteome</keyword>
<evidence type="ECO:0000313" key="9">
    <source>
        <dbReference type="Proteomes" id="UP000800981"/>
    </source>
</evidence>
<dbReference type="Gene3D" id="1.10.1040.10">
    <property type="entry name" value="N-(1-d-carboxylethyl)-l-norvaline Dehydrogenase, domain 2"/>
    <property type="match status" value="1"/>
</dbReference>
<dbReference type="InterPro" id="IPR036291">
    <property type="entry name" value="NAD(P)-bd_dom_sf"/>
</dbReference>
<dbReference type="InterPro" id="IPR006183">
    <property type="entry name" value="Pgluconate_DH"/>
</dbReference>
<comment type="pathway">
    <text evidence="5 6">Carbohydrate degradation; pentose phosphate pathway; D-ribulose 5-phosphate from D-glucose 6-phosphate (oxidative stage): step 3/3.</text>
</comment>
<sequence length="484" mass="52283">MEPVVSPQPSAQIGVTGLATMGHNLARNLARHGFSVALHNRTQERVDALVAQHGDEGTFVPVSSLEELAAVLERPRRVLVMVKAGPATDAVIDDLAGVLEPGDIVIDGGNAHFADTRRREAALKEKGIRFFGVGVSGGEEGALNGPSIMPGGDREAYQALAPMLEAIAAQVGGTPCCTYIGPDGAGHFVKMVHNGIEYADMQLIAEAYDLLRSALDETPAQLADVFETWNSGDLESFLIEITVRVLRHVDGATGRPFVDVVVDEAEQKGTGLWTVQTALELGVPVSGIAEAVFARGVSSHSGQRERARGLLPGPAGRPHVDDRDAFVEDVRKALYASKLVAYAQGFDMMRSANERYGWDIDRGAVATIWRGGCIIRARFLDRIREAYDRERELPSLLFDAYFTQALVDGQEAWRRVVSLATASGVPVPGFSSALAYYDALRADRLPAALIQGQRDLFGAHTYRRVDRPGSFHAGWSGDGQEEER</sequence>
<name>A0ABX0GZC4_9ACTN</name>
<evidence type="ECO:0000256" key="2">
    <source>
        <dbReference type="ARBA" id="ARBA00011738"/>
    </source>
</evidence>
<evidence type="ECO:0000256" key="4">
    <source>
        <dbReference type="ARBA" id="ARBA00023064"/>
    </source>
</evidence>
<dbReference type="PIRSF" id="PIRSF000109">
    <property type="entry name" value="6PGD"/>
    <property type="match status" value="1"/>
</dbReference>
<dbReference type="InterPro" id="IPR013328">
    <property type="entry name" value="6PGD_dom2"/>
</dbReference>
<dbReference type="PANTHER" id="PTHR11811">
    <property type="entry name" value="6-PHOSPHOGLUCONATE DEHYDROGENASE"/>
    <property type="match status" value="1"/>
</dbReference>
<dbReference type="Gene3D" id="1.20.5.320">
    <property type="entry name" value="6-Phosphogluconate Dehydrogenase, domain 3"/>
    <property type="match status" value="1"/>
</dbReference>
<dbReference type="InterPro" id="IPR006184">
    <property type="entry name" value="6PGdom_BS"/>
</dbReference>
<evidence type="ECO:0000259" key="7">
    <source>
        <dbReference type="SMART" id="SM01350"/>
    </source>
</evidence>
<evidence type="ECO:0000256" key="5">
    <source>
        <dbReference type="PIRNR" id="PIRNR000109"/>
    </source>
</evidence>